<reference evidence="4" key="1">
    <citation type="submission" date="2022-06" db="EMBL/GenBank/DDBJ databases">
        <title>Aeoliella straminimaris, a novel planctomycete from sediments.</title>
        <authorList>
            <person name="Vitorino I.R."/>
            <person name="Lage O.M."/>
        </authorList>
    </citation>
    <scope>NUCLEOTIDE SEQUENCE</scope>
    <source>
        <strain evidence="4">ICT_H6.2</strain>
    </source>
</reference>
<accession>A0A9X2FDY1</accession>
<dbReference type="RefSeq" id="WP_252852680.1">
    <property type="nucleotide sequence ID" value="NZ_JAMXLR010000036.1"/>
</dbReference>
<dbReference type="AlphaFoldDB" id="A0A9X2FDY1"/>
<dbReference type="GO" id="GO:0016491">
    <property type="term" value="F:oxidoreductase activity"/>
    <property type="evidence" value="ECO:0007669"/>
    <property type="project" value="InterPro"/>
</dbReference>
<dbReference type="Proteomes" id="UP001155241">
    <property type="component" value="Unassembled WGS sequence"/>
</dbReference>
<comment type="caution">
    <text evidence="4">The sequence shown here is derived from an EMBL/GenBank/DDBJ whole genome shotgun (WGS) entry which is preliminary data.</text>
</comment>
<dbReference type="SUPFAM" id="SSF52833">
    <property type="entry name" value="Thioredoxin-like"/>
    <property type="match status" value="1"/>
</dbReference>
<dbReference type="Gene3D" id="3.40.30.10">
    <property type="entry name" value="Glutaredoxin"/>
    <property type="match status" value="1"/>
</dbReference>
<dbReference type="InterPro" id="IPR050553">
    <property type="entry name" value="Thioredoxin_ResA/DsbE_sf"/>
</dbReference>
<evidence type="ECO:0000256" key="2">
    <source>
        <dbReference type="SAM" id="SignalP"/>
    </source>
</evidence>
<keyword evidence="5" id="KW-1185">Reference proteome</keyword>
<evidence type="ECO:0000256" key="1">
    <source>
        <dbReference type="SAM" id="Coils"/>
    </source>
</evidence>
<sequence>MITHLPRLLALAVVLLGATAAISAQQNPHGRLPVTSFAEPYLFLIRDPVVHEELELTEQQRQELGELNDQLDVQLWSMRNNSAQHIETTIQQATATAQTRLSSILQDDQQRRLSQIVLRTLGTKAFLHDELPEKLELSEKQRQEIRKTVTETQEAVDELIKQRQAEDSDKSLDKKYRTLKTDEQRQILATLTSSQRDEWVSLLGEQIDVSKLGGVKFKVPELHGSQSGWINSQPLTMQQLKGKVVALHFYAFNCINCKRNLPWYKGWHESFADQGLVVIGVHTPETSAEHDVESVHRNARDSGLKFPILIDNDKQNWGAWGNSIWPSVYLIDKQGYVRYWWYGELNWQGAEGEQLLRKRIEELLSEE</sequence>
<feature type="chain" id="PRO_5040859458" evidence="2">
    <location>
        <begin position="24"/>
        <end position="367"/>
    </location>
</feature>
<feature type="coiled-coil region" evidence="1">
    <location>
        <begin position="135"/>
        <end position="162"/>
    </location>
</feature>
<name>A0A9X2FDY1_9BACT</name>
<proteinExistence type="predicted"/>
<dbReference type="InterPro" id="IPR000866">
    <property type="entry name" value="AhpC/TSA"/>
</dbReference>
<feature type="signal peptide" evidence="2">
    <location>
        <begin position="1"/>
        <end position="23"/>
    </location>
</feature>
<dbReference type="PANTHER" id="PTHR42852">
    <property type="entry name" value="THIOL:DISULFIDE INTERCHANGE PROTEIN DSBE"/>
    <property type="match status" value="1"/>
</dbReference>
<evidence type="ECO:0000313" key="5">
    <source>
        <dbReference type="Proteomes" id="UP001155241"/>
    </source>
</evidence>
<dbReference type="PANTHER" id="PTHR42852:SF13">
    <property type="entry name" value="PROTEIN DIPZ"/>
    <property type="match status" value="1"/>
</dbReference>
<dbReference type="EMBL" id="JAMXLR010000036">
    <property type="protein sequence ID" value="MCO6044569.1"/>
    <property type="molecule type" value="Genomic_DNA"/>
</dbReference>
<feature type="domain" description="Thioredoxin" evidence="3">
    <location>
        <begin position="201"/>
        <end position="365"/>
    </location>
</feature>
<protein>
    <submittedName>
        <fullName evidence="4">Redoxin domain-containing protein</fullName>
    </submittedName>
</protein>
<dbReference type="InterPro" id="IPR036249">
    <property type="entry name" value="Thioredoxin-like_sf"/>
</dbReference>
<dbReference type="PROSITE" id="PS51352">
    <property type="entry name" value="THIOREDOXIN_2"/>
    <property type="match status" value="1"/>
</dbReference>
<dbReference type="Pfam" id="PF00578">
    <property type="entry name" value="AhpC-TSA"/>
    <property type="match status" value="1"/>
</dbReference>
<evidence type="ECO:0000313" key="4">
    <source>
        <dbReference type="EMBL" id="MCO6044569.1"/>
    </source>
</evidence>
<dbReference type="InterPro" id="IPR013766">
    <property type="entry name" value="Thioredoxin_domain"/>
</dbReference>
<keyword evidence="2" id="KW-0732">Signal</keyword>
<keyword evidence="1" id="KW-0175">Coiled coil</keyword>
<gene>
    <name evidence="4" type="ORF">NG895_11690</name>
</gene>
<dbReference type="GO" id="GO:0016209">
    <property type="term" value="F:antioxidant activity"/>
    <property type="evidence" value="ECO:0007669"/>
    <property type="project" value="InterPro"/>
</dbReference>
<evidence type="ECO:0000259" key="3">
    <source>
        <dbReference type="PROSITE" id="PS51352"/>
    </source>
</evidence>
<organism evidence="4 5">
    <name type="scientific">Aeoliella straminimaris</name>
    <dbReference type="NCBI Taxonomy" id="2954799"/>
    <lineage>
        <taxon>Bacteria</taxon>
        <taxon>Pseudomonadati</taxon>
        <taxon>Planctomycetota</taxon>
        <taxon>Planctomycetia</taxon>
        <taxon>Pirellulales</taxon>
        <taxon>Lacipirellulaceae</taxon>
        <taxon>Aeoliella</taxon>
    </lineage>
</organism>